<evidence type="ECO:0000313" key="2">
    <source>
        <dbReference type="EMBL" id="CKS95059.1"/>
    </source>
</evidence>
<accession>A0A655AHG2</accession>
<organism evidence="2 3">
    <name type="scientific">Mycobacterium tuberculosis</name>
    <dbReference type="NCBI Taxonomy" id="1773"/>
    <lineage>
        <taxon>Bacteria</taxon>
        <taxon>Bacillati</taxon>
        <taxon>Actinomycetota</taxon>
        <taxon>Actinomycetes</taxon>
        <taxon>Mycobacteriales</taxon>
        <taxon>Mycobacteriaceae</taxon>
        <taxon>Mycobacterium</taxon>
        <taxon>Mycobacterium tuberculosis complex</taxon>
    </lineage>
</organism>
<feature type="compositionally biased region" description="Low complexity" evidence="1">
    <location>
        <begin position="14"/>
        <end position="28"/>
    </location>
</feature>
<feature type="region of interest" description="Disordered" evidence="1">
    <location>
        <begin position="1"/>
        <end position="39"/>
    </location>
</feature>
<dbReference type="AlphaFoldDB" id="A0A655AHG2"/>
<protein>
    <submittedName>
        <fullName evidence="2">Uncharacterized protein</fullName>
    </submittedName>
</protein>
<evidence type="ECO:0000256" key="1">
    <source>
        <dbReference type="SAM" id="MobiDB-lite"/>
    </source>
</evidence>
<dbReference type="EMBL" id="CNFT01001167">
    <property type="protein sequence ID" value="CKS95059.1"/>
    <property type="molecule type" value="Genomic_DNA"/>
</dbReference>
<reference evidence="2 3" key="1">
    <citation type="submission" date="2015-03" db="EMBL/GenBank/DDBJ databases">
        <authorList>
            <consortium name="Pathogen Informatics"/>
        </authorList>
    </citation>
    <scope>NUCLEOTIDE SEQUENCE [LARGE SCALE GENOMIC DNA]</scope>
    <source>
        <strain evidence="2 3">Bir 185</strain>
    </source>
</reference>
<proteinExistence type="predicted"/>
<dbReference type="Proteomes" id="UP000050164">
    <property type="component" value="Unassembled WGS sequence"/>
</dbReference>
<name>A0A655AHG2_MYCTX</name>
<gene>
    <name evidence="2" type="ORF">ERS027659_03777</name>
</gene>
<evidence type="ECO:0000313" key="3">
    <source>
        <dbReference type="Proteomes" id="UP000050164"/>
    </source>
</evidence>
<sequence length="74" mass="7396">MARRAGCVRSSGPAASSSTATLQSSGAQRVIGSRSASLPSSTRLIAAATVTGLVIDAMRNSVSRCMGTPASISR</sequence>